<dbReference type="EMBL" id="AZJJ01000001">
    <property type="protein sequence ID" value="ETD27910.1"/>
    <property type="molecule type" value="Genomic_DNA"/>
</dbReference>
<keyword evidence="1" id="KW-0812">Transmembrane</keyword>
<protein>
    <submittedName>
        <fullName evidence="2">Uncharacterized protein</fullName>
    </submittedName>
</protein>
<dbReference type="HOGENOM" id="CLU_2633201_0_0_7"/>
<evidence type="ECO:0000256" key="1">
    <source>
        <dbReference type="SAM" id="Phobius"/>
    </source>
</evidence>
<name>V8CLL0_9HELI</name>
<evidence type="ECO:0000313" key="2">
    <source>
        <dbReference type="EMBL" id="ETD27910.1"/>
    </source>
</evidence>
<accession>V8CLL0</accession>
<dbReference type="STRING" id="1357399.HMPREF2087_00834"/>
<keyword evidence="1" id="KW-0472">Membrane</keyword>
<gene>
    <name evidence="2" type="ORF">HMPREF2087_00834</name>
</gene>
<organism evidence="2 3">
    <name type="scientific">Helicobacter canis NCTC 12740</name>
    <dbReference type="NCBI Taxonomy" id="1357399"/>
    <lineage>
        <taxon>Bacteria</taxon>
        <taxon>Pseudomonadati</taxon>
        <taxon>Campylobacterota</taxon>
        <taxon>Epsilonproteobacteria</taxon>
        <taxon>Campylobacterales</taxon>
        <taxon>Helicobacteraceae</taxon>
        <taxon>Helicobacter</taxon>
    </lineage>
</organism>
<comment type="caution">
    <text evidence="2">The sequence shown here is derived from an EMBL/GenBank/DDBJ whole genome shotgun (WGS) entry which is preliminary data.</text>
</comment>
<dbReference type="Proteomes" id="UP000018688">
    <property type="component" value="Unassembled WGS sequence"/>
</dbReference>
<dbReference type="AlphaFoldDB" id="V8CLL0"/>
<proteinExistence type="predicted"/>
<reference evidence="2 3" key="1">
    <citation type="submission" date="2013-10" db="EMBL/GenBank/DDBJ databases">
        <title>The Genome Sequence of Helicobacter canis NCTC 12740.</title>
        <authorList>
            <consortium name="The Broad Institute Genomics Platform"/>
            <person name="Earl A."/>
            <person name="Fox J.G."/>
            <person name="Shen Z."/>
            <person name="Young S.K."/>
            <person name="Zeng Q."/>
            <person name="Gargeya S."/>
            <person name="Fitzgerald M."/>
            <person name="Abouelleil A."/>
            <person name="Alvarado L."/>
            <person name="Chapman S.B."/>
            <person name="Gainer-Dewar J."/>
            <person name="Goldberg J."/>
            <person name="Griggs A."/>
            <person name="Gujja S."/>
            <person name="Hansen M."/>
            <person name="Howarth C."/>
            <person name="Imamovic A."/>
            <person name="Ireland A."/>
            <person name="Larimer J."/>
            <person name="McCowan C."/>
            <person name="Murphy C."/>
            <person name="Pearson M."/>
            <person name="Poon T.W."/>
            <person name="Priest M."/>
            <person name="Roberts A."/>
            <person name="Saif S."/>
            <person name="Shea T."/>
            <person name="Sykes S."/>
            <person name="Wortman J."/>
            <person name="Nusbaum C."/>
            <person name="Birren B."/>
        </authorList>
    </citation>
    <scope>NUCLEOTIDE SEQUENCE [LARGE SCALE GENOMIC DNA]</scope>
    <source>
        <strain evidence="2 3">NCTC 12740</strain>
    </source>
</reference>
<feature type="transmembrane region" description="Helical" evidence="1">
    <location>
        <begin position="51"/>
        <end position="69"/>
    </location>
</feature>
<sequence>MASEYTSFKGIYNGESSGMTTFVGMLCGIVSFGIVMFYLNWIDRLAETFEIGWGWIAFGVWFILTAVFMKHSFFIII</sequence>
<keyword evidence="3" id="KW-1185">Reference proteome</keyword>
<keyword evidence="1" id="KW-1133">Transmembrane helix</keyword>
<evidence type="ECO:0000313" key="3">
    <source>
        <dbReference type="Proteomes" id="UP000018688"/>
    </source>
</evidence>
<feature type="transmembrane region" description="Helical" evidence="1">
    <location>
        <begin position="21"/>
        <end position="39"/>
    </location>
</feature>